<feature type="region of interest" description="Disordered" evidence="2">
    <location>
        <begin position="1"/>
        <end position="25"/>
    </location>
</feature>
<protein>
    <submittedName>
        <fullName evidence="3">Uncharacterized protein</fullName>
    </submittedName>
</protein>
<feature type="region of interest" description="Disordered" evidence="2">
    <location>
        <begin position="39"/>
        <end position="81"/>
    </location>
</feature>
<feature type="region of interest" description="Disordered" evidence="2">
    <location>
        <begin position="391"/>
        <end position="434"/>
    </location>
</feature>
<sequence>MNVDPDKQDNNANTLAGNRPPQDIAEENQIEVKDHFETERNKNLASPSLISSTVVNSSASNEKQSLESTELTGSKKDGKVTDDWEVVDASSDESEVFTEYSIKIPLKLLEKAPLGTEDKLTVNIPPSVSTQKAVLSKGQANSNDDDCIVIGSNSENISTKKSTESTQSNSSINEKQNINTKTAKPNAIKKRKFRLFTGESDDEIIPQEIGHKKHLEKQISTRENVQVVQHEPNHQTATNTETNMKQRPNNQSSSSNLNETYTKSKSKSYSDTEVTDNNMPLGRNTRQPNLPNVTEESDDEIVVPRSPQFDEKSNNHGFQSRNKLVNLDKSPHKHCKCSSAPLVGSSNSKQVKRQKFIQHMLQERKRKLKMKMVKRVKDVFFQVLESLMSSSDESDALSASDDETGFDKMLKRKRPNKRRHEPYQQQSNDPENMRDLEREIQYWKSKAQSKPEVLSPQELQMKEMREKLNYWKKIAMAKSRANDVQSLSCSMGKINLPIIEHEEPLNRRQTSVPNGTRGTSTPDTAGHSSHFPIPDLNQSEHRPSTEEYPNEVEDVDSSHMRPNQTNLCTDKQFKAANSSHASHALSVMSRTKFTEKEKDAMIEYLVKHYDSLELIKGNMFWMQMAHDLNTYRSWHSLKNNFFQSIMKNLEQYEIPLKVRNKIISIARQYM</sequence>
<feature type="region of interest" description="Disordered" evidence="2">
    <location>
        <begin position="157"/>
        <end position="186"/>
    </location>
</feature>
<feature type="compositionally biased region" description="Low complexity" evidence="2">
    <location>
        <begin position="260"/>
        <end position="269"/>
    </location>
</feature>
<feature type="compositionally biased region" description="Polar residues" evidence="2">
    <location>
        <begin position="234"/>
        <end position="259"/>
    </location>
</feature>
<dbReference type="GO" id="GO:0005634">
    <property type="term" value="C:nucleus"/>
    <property type="evidence" value="ECO:0007669"/>
    <property type="project" value="UniProtKB-SubCell"/>
</dbReference>
<dbReference type="SUPFAM" id="SSF46689">
    <property type="entry name" value="Homeodomain-like"/>
    <property type="match status" value="1"/>
</dbReference>
<name>A0A8D8PW07_9HEMI</name>
<dbReference type="Gene3D" id="1.10.10.60">
    <property type="entry name" value="Homeodomain-like"/>
    <property type="match status" value="1"/>
</dbReference>
<feature type="compositionally biased region" description="Polar residues" evidence="2">
    <location>
        <begin position="271"/>
        <end position="294"/>
    </location>
</feature>
<feature type="compositionally biased region" description="Basic residues" evidence="2">
    <location>
        <begin position="410"/>
        <end position="420"/>
    </location>
</feature>
<evidence type="ECO:0000256" key="1">
    <source>
        <dbReference type="ARBA" id="ARBA00004123"/>
    </source>
</evidence>
<evidence type="ECO:0000256" key="2">
    <source>
        <dbReference type="SAM" id="MobiDB-lite"/>
    </source>
</evidence>
<feature type="region of interest" description="Disordered" evidence="2">
    <location>
        <begin position="503"/>
        <end position="560"/>
    </location>
</feature>
<comment type="subcellular location">
    <subcellularLocation>
        <location evidence="1">Nucleus</location>
    </subcellularLocation>
</comment>
<feature type="compositionally biased region" description="Polar residues" evidence="2">
    <location>
        <begin position="507"/>
        <end position="527"/>
    </location>
</feature>
<feature type="compositionally biased region" description="Polar residues" evidence="2">
    <location>
        <begin position="43"/>
        <end position="72"/>
    </location>
</feature>
<dbReference type="AlphaFoldDB" id="A0A8D8PW07"/>
<organism evidence="3">
    <name type="scientific">Cacopsylla melanoneura</name>
    <dbReference type="NCBI Taxonomy" id="428564"/>
    <lineage>
        <taxon>Eukaryota</taxon>
        <taxon>Metazoa</taxon>
        <taxon>Ecdysozoa</taxon>
        <taxon>Arthropoda</taxon>
        <taxon>Hexapoda</taxon>
        <taxon>Insecta</taxon>
        <taxon>Pterygota</taxon>
        <taxon>Neoptera</taxon>
        <taxon>Paraneoptera</taxon>
        <taxon>Hemiptera</taxon>
        <taxon>Sternorrhyncha</taxon>
        <taxon>Psylloidea</taxon>
        <taxon>Psyllidae</taxon>
        <taxon>Psyllinae</taxon>
        <taxon>Cacopsylla</taxon>
    </lineage>
</organism>
<dbReference type="InterPro" id="IPR009057">
    <property type="entry name" value="Homeodomain-like_sf"/>
</dbReference>
<dbReference type="EMBL" id="HBUF01038454">
    <property type="protein sequence ID" value="CAG6617317.1"/>
    <property type="molecule type" value="Transcribed_RNA"/>
</dbReference>
<feature type="region of interest" description="Disordered" evidence="2">
    <location>
        <begin position="224"/>
        <end position="319"/>
    </location>
</feature>
<feature type="compositionally biased region" description="Polar residues" evidence="2">
    <location>
        <begin position="157"/>
        <end position="183"/>
    </location>
</feature>
<feature type="compositionally biased region" description="Acidic residues" evidence="2">
    <location>
        <begin position="392"/>
        <end position="404"/>
    </location>
</feature>
<accession>A0A8D8PW07</accession>
<reference evidence="3" key="1">
    <citation type="submission" date="2021-05" db="EMBL/GenBank/DDBJ databases">
        <authorList>
            <person name="Alioto T."/>
            <person name="Alioto T."/>
            <person name="Gomez Garrido J."/>
        </authorList>
    </citation>
    <scope>NUCLEOTIDE SEQUENCE</scope>
</reference>
<proteinExistence type="predicted"/>
<evidence type="ECO:0000313" key="3">
    <source>
        <dbReference type="EMBL" id="CAG6617317.1"/>
    </source>
</evidence>